<protein>
    <submittedName>
        <fullName evidence="1">Uncharacterized protein</fullName>
    </submittedName>
</protein>
<comment type="caution">
    <text evidence="1">The sequence shown here is derived from an EMBL/GenBank/DDBJ whole genome shotgun (WGS) entry which is preliminary data.</text>
</comment>
<gene>
    <name evidence="1" type="ORF">S12H4_14392</name>
</gene>
<dbReference type="AlphaFoldDB" id="X1RM48"/>
<proteinExistence type="predicted"/>
<name>X1RM48_9ZZZZ</name>
<organism evidence="1">
    <name type="scientific">marine sediment metagenome</name>
    <dbReference type="NCBI Taxonomy" id="412755"/>
    <lineage>
        <taxon>unclassified sequences</taxon>
        <taxon>metagenomes</taxon>
        <taxon>ecological metagenomes</taxon>
    </lineage>
</organism>
<dbReference type="EMBL" id="BARW01006860">
    <property type="protein sequence ID" value="GAI81718.1"/>
    <property type="molecule type" value="Genomic_DNA"/>
</dbReference>
<accession>X1RM48</accession>
<evidence type="ECO:0000313" key="1">
    <source>
        <dbReference type="EMBL" id="GAI81718.1"/>
    </source>
</evidence>
<feature type="non-terminal residue" evidence="1">
    <location>
        <position position="1"/>
    </location>
</feature>
<reference evidence="1" key="1">
    <citation type="journal article" date="2014" name="Front. Microbiol.">
        <title>High frequency of phylogenetically diverse reductive dehalogenase-homologous genes in deep subseafloor sedimentary metagenomes.</title>
        <authorList>
            <person name="Kawai M."/>
            <person name="Futagami T."/>
            <person name="Toyoda A."/>
            <person name="Takaki Y."/>
            <person name="Nishi S."/>
            <person name="Hori S."/>
            <person name="Arai W."/>
            <person name="Tsubouchi T."/>
            <person name="Morono Y."/>
            <person name="Uchiyama I."/>
            <person name="Ito T."/>
            <person name="Fujiyama A."/>
            <person name="Inagaki F."/>
            <person name="Takami H."/>
        </authorList>
    </citation>
    <scope>NUCLEOTIDE SEQUENCE</scope>
    <source>
        <strain evidence="1">Expedition CK06-06</strain>
    </source>
</reference>
<sequence length="428" mass="47683">DLNMTEEGEQDAEQMQQEVRKNCRELNGYLCSEGNCALEWLNSSDSYCCPILCRTCPEDITCDDEDSCTEDSCVVEDGKAVCKYEEISPCANNGICEMGEFSGVISAYCPGDSHAVTTSHLESNDCPSTCDDGNPNTGDWYDFDAQECKHEIDENKCGFAIPVTIPILEGDAYDSDTIILGKQLTVKIDFRPEAAEYTTMSYTTSTSNKLLDSTELFDKVKVAVKIFGVCKEEGILCGNGFPNKEGYFIANCLIDMPVDCKSETVSIEYNLERIDCKDKRIGGGSFSVKVAKEIKTNYKSVSDGKIKYSFKRLVDPKFSNIQEGWRFLELELDIENIDAEEGMYWYFNSALGDLNYYLQVVSSDGELQQLGNCKGDCKPIRSGEKASVALGFSLRNDLEIEKVIFNMPAKSETISEIKIVEVPNWESP</sequence>